<dbReference type="AlphaFoldDB" id="A0A6N2KIH4"/>
<dbReference type="EMBL" id="CAADRP010000413">
    <property type="protein sequence ID" value="VFU27950.1"/>
    <property type="molecule type" value="Genomic_DNA"/>
</dbReference>
<gene>
    <name evidence="1" type="ORF">SVIM_LOCUS88446</name>
</gene>
<protein>
    <submittedName>
        <fullName evidence="1">Uncharacterized protein</fullName>
    </submittedName>
</protein>
<reference evidence="1" key="1">
    <citation type="submission" date="2019-03" db="EMBL/GenBank/DDBJ databases">
        <authorList>
            <person name="Mank J."/>
            <person name="Almeida P."/>
        </authorList>
    </citation>
    <scope>NUCLEOTIDE SEQUENCE</scope>
    <source>
        <strain evidence="1">78183</strain>
    </source>
</reference>
<accession>A0A6N2KIH4</accession>
<organism evidence="1">
    <name type="scientific">Salix viminalis</name>
    <name type="common">Common osier</name>
    <name type="synonym">Basket willow</name>
    <dbReference type="NCBI Taxonomy" id="40686"/>
    <lineage>
        <taxon>Eukaryota</taxon>
        <taxon>Viridiplantae</taxon>
        <taxon>Streptophyta</taxon>
        <taxon>Embryophyta</taxon>
        <taxon>Tracheophyta</taxon>
        <taxon>Spermatophyta</taxon>
        <taxon>Magnoliopsida</taxon>
        <taxon>eudicotyledons</taxon>
        <taxon>Gunneridae</taxon>
        <taxon>Pentapetalae</taxon>
        <taxon>rosids</taxon>
        <taxon>fabids</taxon>
        <taxon>Malpighiales</taxon>
        <taxon>Salicaceae</taxon>
        <taxon>Saliceae</taxon>
        <taxon>Salix</taxon>
    </lineage>
</organism>
<proteinExistence type="predicted"/>
<name>A0A6N2KIH4_SALVM</name>
<sequence>MEMRMRILTRMRMNMKMRIQQPKRSPGLYGQWSCIASLLQEAVPKKILDLMNA</sequence>
<evidence type="ECO:0000313" key="1">
    <source>
        <dbReference type="EMBL" id="VFU27950.1"/>
    </source>
</evidence>